<dbReference type="RefSeq" id="XP_056685392.1">
    <property type="nucleotide sequence ID" value="XM_056829414.1"/>
</dbReference>
<evidence type="ECO:0000313" key="2">
    <source>
        <dbReference type="Proteomes" id="UP000813463"/>
    </source>
</evidence>
<dbReference type="PANTHER" id="PTHR31635:SF196">
    <property type="entry name" value="REVERSE TRANSCRIPTASE DOMAIN-CONTAINING PROTEIN-RELATED"/>
    <property type="match status" value="1"/>
</dbReference>
<evidence type="ECO:0000313" key="3">
    <source>
        <dbReference type="RefSeq" id="XP_056685392.1"/>
    </source>
</evidence>
<protein>
    <recommendedName>
        <fullName evidence="1">Reverse transcriptase domain-containing protein</fullName>
    </recommendedName>
</protein>
<dbReference type="PANTHER" id="PTHR31635">
    <property type="entry name" value="REVERSE TRANSCRIPTASE DOMAIN-CONTAINING PROTEIN-RELATED"/>
    <property type="match status" value="1"/>
</dbReference>
<dbReference type="Pfam" id="PF13966">
    <property type="entry name" value="zf-RVT"/>
    <property type="match status" value="1"/>
</dbReference>
<dbReference type="InterPro" id="IPR000477">
    <property type="entry name" value="RT_dom"/>
</dbReference>
<dbReference type="GeneID" id="130461345"/>
<dbReference type="CDD" id="cd01650">
    <property type="entry name" value="RT_nLTR_like"/>
    <property type="match status" value="1"/>
</dbReference>
<gene>
    <name evidence="3" type="primary">LOC130461345</name>
</gene>
<reference evidence="3" key="2">
    <citation type="submission" date="2025-08" db="UniProtKB">
        <authorList>
            <consortium name="RefSeq"/>
        </authorList>
    </citation>
    <scope>IDENTIFICATION</scope>
    <source>
        <tissue evidence="3">Leaf</tissue>
    </source>
</reference>
<dbReference type="Pfam" id="PF00078">
    <property type="entry name" value="RVT_1"/>
    <property type="match status" value="1"/>
</dbReference>
<name>A0ABM3QPV3_SPIOL</name>
<dbReference type="Gene3D" id="3.30.420.10">
    <property type="entry name" value="Ribonuclease H-like superfamily/Ribonuclease H"/>
    <property type="match status" value="1"/>
</dbReference>
<dbReference type="InterPro" id="IPR036397">
    <property type="entry name" value="RNaseH_sf"/>
</dbReference>
<dbReference type="SUPFAM" id="SSF56672">
    <property type="entry name" value="DNA/RNA polymerases"/>
    <property type="match status" value="1"/>
</dbReference>
<dbReference type="Proteomes" id="UP000813463">
    <property type="component" value="Chromosome 5"/>
</dbReference>
<feature type="domain" description="Reverse transcriptase" evidence="1">
    <location>
        <begin position="243"/>
        <end position="524"/>
    </location>
</feature>
<accession>A0ABM3QPV3</accession>
<evidence type="ECO:0000259" key="1">
    <source>
        <dbReference type="PROSITE" id="PS50878"/>
    </source>
</evidence>
<dbReference type="Pfam" id="PF13456">
    <property type="entry name" value="RVT_3"/>
    <property type="match status" value="1"/>
</dbReference>
<proteinExistence type="predicted"/>
<dbReference type="InterPro" id="IPR002156">
    <property type="entry name" value="RNaseH_domain"/>
</dbReference>
<sequence>MTDHKDERVTYTHPLFKLEPVWYAEPGFIDMVNENLNTDCSSLVPKLSNISKKMSSWAKQNIGNFQKNGRTLSARLKGIQKALETRPTSRHLLELNEELSKELSLIYEQQEAFWMARARSNWIKSGDANTGFFHKSVIIRRRRNKISKLNSDVGMSVEGPDLVPHIVSYFTKLFTSESTISPCEDHHYTNEISIDHPTSIEEVRRAVFQLGALKAPGKDGLHAFFYQQHWGNLWQDTYNFVDSILQNRFFPNSVNDTTISIIPKSEHPETIKQFRPISLCNVNYKIVSKVLVNRIRPHLGDLISPNQNSFLPGRGCEINYIDASEILHSMKTRKGKFGWFVFKIDLEKAYDRLEWNFIRFCLARKGFSKNSCDLIMNCIASPSTSIIVNGQPSPSFKTSRGIRQGDPLSPYIFILCMEYLADLITESATKGDWKPFCVRRNGIPITHLMFADDLILFGDTSNKTLQSIRNVLGNFWEVSGQKMNNAKSKMYFSKHTPQEQKDLFCSALEVQPSPDLGTYLGFPLTDKRPTKNQTEYVCRNIKSKLASWKAKCLSKAGRLVLIKASLTAIANYSMQVLYLPKKTLKTIDQICAKFLWDYEPQTQKTHLVAWLKSCGDMKLGELSIRSAIIMNQVLMAKLCWKFDTTTNLASKLVKDKYIENRPYPTPFHKGSHIWQNVGNGWDLYQKFSAWYIGDGDNINLWHDNWTGKGPLRSLVAGPMNTGEEHKKLSSIISNGKWNIKYLSFILPADLVLWIQAIPLPQFGRDGPYCSLTLGLKFDSKTAYNTIWRNLFPELLPNDKWSYIWKARCPPRIQFFLWLILWKRLPTAFHLASRHIIPNPHYIFCPTAQEDMAHIFLHCPRAQEFLSEVAFKPMINHVNVDFEYWFLENLKNNSTDPNPNTPLPQTLFAFCLWRIWIRRNMWAFQKENKNITPWCQQTMWLSNEFEQSQNTQGPKPHVIAGVAGTFTTNSAKTAEAQEILLAVSWSVNNNWENTTIYSDCKAAVEELNDDQAPTTNLTNLYGKCRALQKSHGSLCVKFQRREQLLEVDYVAKKAKARLSLLDQGVKISPPPILANDISSNNETYFLGACLLHNYAISGCIFASERSGAS</sequence>
<reference evidence="2" key="1">
    <citation type="journal article" date="2021" name="Nat. Commun.">
        <title>Genomic analyses provide insights into spinach domestication and the genetic basis of agronomic traits.</title>
        <authorList>
            <person name="Cai X."/>
            <person name="Sun X."/>
            <person name="Xu C."/>
            <person name="Sun H."/>
            <person name="Wang X."/>
            <person name="Ge C."/>
            <person name="Zhang Z."/>
            <person name="Wang Q."/>
            <person name="Fei Z."/>
            <person name="Jiao C."/>
            <person name="Wang Q."/>
        </authorList>
    </citation>
    <scope>NUCLEOTIDE SEQUENCE [LARGE SCALE GENOMIC DNA]</scope>
    <source>
        <strain evidence="2">cv. Varoflay</strain>
    </source>
</reference>
<dbReference type="InterPro" id="IPR043502">
    <property type="entry name" value="DNA/RNA_pol_sf"/>
</dbReference>
<dbReference type="PROSITE" id="PS50878">
    <property type="entry name" value="RT_POL"/>
    <property type="match status" value="1"/>
</dbReference>
<dbReference type="InterPro" id="IPR026960">
    <property type="entry name" value="RVT-Znf"/>
</dbReference>
<keyword evidence="2" id="KW-1185">Reference proteome</keyword>
<organism evidence="2 3">
    <name type="scientific">Spinacia oleracea</name>
    <name type="common">Spinach</name>
    <dbReference type="NCBI Taxonomy" id="3562"/>
    <lineage>
        <taxon>Eukaryota</taxon>
        <taxon>Viridiplantae</taxon>
        <taxon>Streptophyta</taxon>
        <taxon>Embryophyta</taxon>
        <taxon>Tracheophyta</taxon>
        <taxon>Spermatophyta</taxon>
        <taxon>Magnoliopsida</taxon>
        <taxon>eudicotyledons</taxon>
        <taxon>Gunneridae</taxon>
        <taxon>Pentapetalae</taxon>
        <taxon>Caryophyllales</taxon>
        <taxon>Chenopodiaceae</taxon>
        <taxon>Chenopodioideae</taxon>
        <taxon>Anserineae</taxon>
        <taxon>Spinacia</taxon>
    </lineage>
</organism>